<feature type="transmembrane region" description="Helical" evidence="1">
    <location>
        <begin position="187"/>
        <end position="208"/>
    </location>
</feature>
<dbReference type="RefSeq" id="WP_121485845.1">
    <property type="nucleotide sequence ID" value="NZ_QQXL01000007.1"/>
</dbReference>
<evidence type="ECO:0000256" key="1">
    <source>
        <dbReference type="SAM" id="Phobius"/>
    </source>
</evidence>
<organism evidence="2 3">
    <name type="scientific">Galactobacter caseinivorans</name>
    <dbReference type="NCBI Taxonomy" id="2676123"/>
    <lineage>
        <taxon>Bacteria</taxon>
        <taxon>Bacillati</taxon>
        <taxon>Actinomycetota</taxon>
        <taxon>Actinomycetes</taxon>
        <taxon>Micrococcales</taxon>
        <taxon>Micrococcaceae</taxon>
        <taxon>Galactobacter</taxon>
    </lineage>
</organism>
<feature type="transmembrane region" description="Helical" evidence="1">
    <location>
        <begin position="163"/>
        <end position="181"/>
    </location>
</feature>
<name>A0A496PH55_9MICC</name>
<reference evidence="2 3" key="1">
    <citation type="submission" date="2018-07" db="EMBL/GenBank/DDBJ databases">
        <title>Arthrobacter sp. nov., isolated from raw cow's milk with high bacterial count.</title>
        <authorList>
            <person name="Hahne J."/>
            <person name="Isele D."/>
            <person name="Lipski A."/>
        </authorList>
    </citation>
    <scope>NUCLEOTIDE SEQUENCE [LARGE SCALE GENOMIC DNA]</scope>
    <source>
        <strain evidence="2 3">JZ R-183</strain>
    </source>
</reference>
<evidence type="ECO:0000313" key="3">
    <source>
        <dbReference type="Proteomes" id="UP000273119"/>
    </source>
</evidence>
<feature type="transmembrane region" description="Helical" evidence="1">
    <location>
        <begin position="12"/>
        <end position="37"/>
    </location>
</feature>
<keyword evidence="1" id="KW-0812">Transmembrane</keyword>
<proteinExistence type="predicted"/>
<dbReference type="Proteomes" id="UP000273119">
    <property type="component" value="Unassembled WGS sequence"/>
</dbReference>
<keyword evidence="1" id="KW-0472">Membrane</keyword>
<feature type="transmembrane region" description="Helical" evidence="1">
    <location>
        <begin position="49"/>
        <end position="76"/>
    </location>
</feature>
<evidence type="ECO:0000313" key="2">
    <source>
        <dbReference type="EMBL" id="RKW69799.1"/>
    </source>
</evidence>
<keyword evidence="1" id="KW-1133">Transmembrane helix</keyword>
<feature type="transmembrane region" description="Helical" evidence="1">
    <location>
        <begin position="336"/>
        <end position="359"/>
    </location>
</feature>
<comment type="caution">
    <text evidence="2">The sequence shown here is derived from an EMBL/GenBank/DDBJ whole genome shotgun (WGS) entry which is preliminary data.</text>
</comment>
<dbReference type="EMBL" id="QQXL01000007">
    <property type="protein sequence ID" value="RKW69799.1"/>
    <property type="molecule type" value="Genomic_DNA"/>
</dbReference>
<keyword evidence="3" id="KW-1185">Reference proteome</keyword>
<accession>A0A496PH55</accession>
<feature type="transmembrane region" description="Helical" evidence="1">
    <location>
        <begin position="97"/>
        <end position="121"/>
    </location>
</feature>
<feature type="transmembrane region" description="Helical" evidence="1">
    <location>
        <begin position="398"/>
        <end position="416"/>
    </location>
</feature>
<feature type="transmembrane region" description="Helical" evidence="1">
    <location>
        <begin position="243"/>
        <end position="261"/>
    </location>
</feature>
<sequence>MTGPLSFPLKAAWRALPLIVAGFIPQFTSLLVIAVAVSSSPDGIPGLLGFAASLFSLSVIGTIGVSICTITALVRARTEHRGKPSPAILGSVIQRNLAYANTFSLLALVGSALALCLLVATNPEMQGVAVAYCVALLPGILCSPHSAVINGAYQYLDRNRENLSATASFGLIYCASGIFLLTANLPILLALTLFGLSQSCGTVAILALRVMRLRRHVGSPFLTARLRWDAQGIWDRLSASLDGAVFMIVFLVVQSAATTISPDTGDAIAVAIAFARLVAVPLKQVGITYGRLAVSTHRPLTPGRSLIELFLAASPYLSAALLGMLGYALWSGPIGGSLLLTLMIAAQIIIEPAAGVLFGYLKLAVSPRAGLLGLLLVYFVAVPALLFFLIQAGATAGIIWAGLLGARLLFAASNVVSLRTNNSPRHAPR</sequence>
<gene>
    <name evidence="2" type="ORF">DWQ67_11975</name>
</gene>
<feature type="transmembrane region" description="Helical" evidence="1">
    <location>
        <begin position="371"/>
        <end position="392"/>
    </location>
</feature>
<feature type="transmembrane region" description="Helical" evidence="1">
    <location>
        <begin position="127"/>
        <end position="151"/>
    </location>
</feature>
<feature type="transmembrane region" description="Helical" evidence="1">
    <location>
        <begin position="306"/>
        <end position="330"/>
    </location>
</feature>
<dbReference type="AlphaFoldDB" id="A0A496PH55"/>
<feature type="transmembrane region" description="Helical" evidence="1">
    <location>
        <begin position="267"/>
        <end position="285"/>
    </location>
</feature>
<protein>
    <submittedName>
        <fullName evidence="2">Uncharacterized protein</fullName>
    </submittedName>
</protein>